<dbReference type="Proteomes" id="UP000237000">
    <property type="component" value="Unassembled WGS sequence"/>
</dbReference>
<keyword evidence="2" id="KW-1185">Reference proteome</keyword>
<dbReference type="AlphaFoldDB" id="A0A2P5F7G5"/>
<dbReference type="EMBL" id="JXTC01000056">
    <property type="protein sequence ID" value="PON93717.1"/>
    <property type="molecule type" value="Genomic_DNA"/>
</dbReference>
<reference evidence="2" key="1">
    <citation type="submission" date="2016-06" db="EMBL/GenBank/DDBJ databases">
        <title>Parallel loss of symbiosis genes in relatives of nitrogen-fixing non-legume Parasponia.</title>
        <authorList>
            <person name="Van Velzen R."/>
            <person name="Holmer R."/>
            <person name="Bu F."/>
            <person name="Rutten L."/>
            <person name="Van Zeijl A."/>
            <person name="Liu W."/>
            <person name="Santuari L."/>
            <person name="Cao Q."/>
            <person name="Sharma T."/>
            <person name="Shen D."/>
            <person name="Roswanjaya Y."/>
            <person name="Wardhani T."/>
            <person name="Kalhor M.S."/>
            <person name="Jansen J."/>
            <person name="Van den Hoogen J."/>
            <person name="Gungor B."/>
            <person name="Hartog M."/>
            <person name="Hontelez J."/>
            <person name="Verver J."/>
            <person name="Yang W.-C."/>
            <person name="Schijlen E."/>
            <person name="Repin R."/>
            <person name="Schilthuizen M."/>
            <person name="Schranz E."/>
            <person name="Heidstra R."/>
            <person name="Miyata K."/>
            <person name="Fedorova E."/>
            <person name="Kohlen W."/>
            <person name="Bisseling T."/>
            <person name="Smit S."/>
            <person name="Geurts R."/>
        </authorList>
    </citation>
    <scope>NUCLEOTIDE SEQUENCE [LARGE SCALE GENOMIC DNA]</scope>
    <source>
        <strain evidence="2">cv. RG33-2</strain>
    </source>
</reference>
<name>A0A2P5F7G5_TREOI</name>
<proteinExistence type="predicted"/>
<evidence type="ECO:0000313" key="2">
    <source>
        <dbReference type="Proteomes" id="UP000237000"/>
    </source>
</evidence>
<sequence length="28" mass="3280">MEAELSQVGWIFVDEVGKVIVVLKWLKY</sequence>
<organism evidence="1 2">
    <name type="scientific">Trema orientale</name>
    <name type="common">Charcoal tree</name>
    <name type="synonym">Celtis orientalis</name>
    <dbReference type="NCBI Taxonomy" id="63057"/>
    <lineage>
        <taxon>Eukaryota</taxon>
        <taxon>Viridiplantae</taxon>
        <taxon>Streptophyta</taxon>
        <taxon>Embryophyta</taxon>
        <taxon>Tracheophyta</taxon>
        <taxon>Spermatophyta</taxon>
        <taxon>Magnoliopsida</taxon>
        <taxon>eudicotyledons</taxon>
        <taxon>Gunneridae</taxon>
        <taxon>Pentapetalae</taxon>
        <taxon>rosids</taxon>
        <taxon>fabids</taxon>
        <taxon>Rosales</taxon>
        <taxon>Cannabaceae</taxon>
        <taxon>Trema</taxon>
    </lineage>
</organism>
<evidence type="ECO:0000313" key="1">
    <source>
        <dbReference type="EMBL" id="PON93717.1"/>
    </source>
</evidence>
<protein>
    <submittedName>
        <fullName evidence="1">Uncharacterized protein</fullName>
    </submittedName>
</protein>
<dbReference type="InParanoid" id="A0A2P5F7G5"/>
<comment type="caution">
    <text evidence="1">The sequence shown here is derived from an EMBL/GenBank/DDBJ whole genome shotgun (WGS) entry which is preliminary data.</text>
</comment>
<accession>A0A2P5F7G5</accession>
<gene>
    <name evidence="1" type="ORF">TorRG33x02_104200</name>
</gene>